<protein>
    <submittedName>
        <fullName evidence="2">Uncharacterized protein</fullName>
    </submittedName>
</protein>
<dbReference type="Proteomes" id="UP000001366">
    <property type="component" value="Plasmid unnamed"/>
</dbReference>
<reference evidence="2 3" key="1">
    <citation type="journal article" date="2009" name="J. Bacteriol.">
        <title>Complete and draft genome sequences of six members of the Aquificales.</title>
        <authorList>
            <person name="Reysenbach A.L."/>
            <person name="Hamamura N."/>
            <person name="Podar M."/>
            <person name="Griffiths E."/>
            <person name="Ferreira S."/>
            <person name="Hochstein R."/>
            <person name="Heidelberg J."/>
            <person name="Johnson J."/>
            <person name="Mead D."/>
            <person name="Pohorille A."/>
            <person name="Sarmiento M."/>
            <person name="Schweighofer K."/>
            <person name="Seshadri R."/>
            <person name="Voytek M.A."/>
        </authorList>
    </citation>
    <scope>NUCLEOTIDE SEQUENCE [LARGE SCALE GENOMIC DNA]</scope>
    <source>
        <strain evidence="3">DSM 14350 / EX-H1</strain>
        <plasmid evidence="3">pPERMA01</plasmid>
    </source>
</reference>
<evidence type="ECO:0000256" key="1">
    <source>
        <dbReference type="SAM" id="Phobius"/>
    </source>
</evidence>
<name>C0QUY4_PERMH</name>
<keyword evidence="1" id="KW-0472">Membrane</keyword>
<dbReference type="KEGG" id="pmx:PERMA_A0055"/>
<evidence type="ECO:0000313" key="3">
    <source>
        <dbReference type="Proteomes" id="UP000001366"/>
    </source>
</evidence>
<evidence type="ECO:0000313" key="2">
    <source>
        <dbReference type="EMBL" id="ACO04993.1"/>
    </source>
</evidence>
<accession>C0QUY4</accession>
<keyword evidence="1" id="KW-1133">Transmembrane helix</keyword>
<organism evidence="2 3">
    <name type="scientific">Persephonella marina (strain DSM 14350 / EX-H1)</name>
    <dbReference type="NCBI Taxonomy" id="123214"/>
    <lineage>
        <taxon>Bacteria</taxon>
        <taxon>Pseudomonadati</taxon>
        <taxon>Aquificota</taxon>
        <taxon>Aquificia</taxon>
        <taxon>Aquificales</taxon>
        <taxon>Hydrogenothermaceae</taxon>
        <taxon>Persephonella</taxon>
    </lineage>
</organism>
<dbReference type="AlphaFoldDB" id="C0QUY4"/>
<keyword evidence="2" id="KW-0614">Plasmid</keyword>
<dbReference type="RefSeq" id="WP_012675181.1">
    <property type="nucleotide sequence ID" value="NC_012439.1"/>
</dbReference>
<dbReference type="HOGENOM" id="CLU_3219894_0_0_0"/>
<gene>
    <name evidence="2" type="ordered locus">PERMA_A0055</name>
</gene>
<sequence length="44" mass="5026">MLKALSFVAITTGVIVYLLFSAVMDYANDLKDYQEKRIEQVLSK</sequence>
<geneLocation type="plasmid" evidence="3">
    <name>pPERMA01</name>
</geneLocation>
<proteinExistence type="predicted"/>
<dbReference type="PaxDb" id="123214-PERMA_A0055"/>
<keyword evidence="3" id="KW-1185">Reference proteome</keyword>
<feature type="transmembrane region" description="Helical" evidence="1">
    <location>
        <begin position="6"/>
        <end position="27"/>
    </location>
</feature>
<keyword evidence="1" id="KW-0812">Transmembrane</keyword>
<dbReference type="EMBL" id="CP001231">
    <property type="protein sequence ID" value="ACO04993.1"/>
    <property type="molecule type" value="Genomic_DNA"/>
</dbReference>